<dbReference type="InterPro" id="IPR037883">
    <property type="entry name" value="Knr4/Smi1-like_sf"/>
</dbReference>
<reference evidence="2" key="1">
    <citation type="journal article" date="2019" name="Int. J. Syst. Evol. Microbiol.">
        <title>The Global Catalogue of Microorganisms (GCM) 10K type strain sequencing project: providing services to taxonomists for standard genome sequencing and annotation.</title>
        <authorList>
            <consortium name="The Broad Institute Genomics Platform"/>
            <consortium name="The Broad Institute Genome Sequencing Center for Infectious Disease"/>
            <person name="Wu L."/>
            <person name="Ma J."/>
        </authorList>
    </citation>
    <scope>NUCLEOTIDE SEQUENCE [LARGE SCALE GENOMIC DNA]</scope>
    <source>
        <strain evidence="2">JCM 16702</strain>
    </source>
</reference>
<name>A0ABP7V9C4_9ACTN</name>
<evidence type="ECO:0008006" key="3">
    <source>
        <dbReference type="Google" id="ProtNLM"/>
    </source>
</evidence>
<dbReference type="Proteomes" id="UP001500683">
    <property type="component" value="Unassembled WGS sequence"/>
</dbReference>
<dbReference type="SUPFAM" id="SSF160631">
    <property type="entry name" value="SMI1/KNR4-like"/>
    <property type="match status" value="1"/>
</dbReference>
<dbReference type="RefSeq" id="WP_344942408.1">
    <property type="nucleotide sequence ID" value="NZ_BAAAZG010000003.1"/>
</dbReference>
<organism evidence="1 2">
    <name type="scientific">Actinomadura miaoliensis</name>
    <dbReference type="NCBI Taxonomy" id="430685"/>
    <lineage>
        <taxon>Bacteria</taxon>
        <taxon>Bacillati</taxon>
        <taxon>Actinomycetota</taxon>
        <taxon>Actinomycetes</taxon>
        <taxon>Streptosporangiales</taxon>
        <taxon>Thermomonosporaceae</taxon>
        <taxon>Actinomadura</taxon>
    </lineage>
</organism>
<dbReference type="Gene3D" id="3.40.1580.10">
    <property type="entry name" value="SMI1/KNR4-like"/>
    <property type="match status" value="1"/>
</dbReference>
<accession>A0ABP7V9C4</accession>
<sequence>MGVAADVDALLRLMPPPEDGGRAVDWDRMAQSWGRPFPPDYRRFMEVYGAGVVQDFLVVLAPQPKAPLPEAGWDGMVEETGNAEDTWANAYKTPELEGTSPRLIAWGAAASADMMCWDASGEDSAAWPVLVFNRGKMQFSRYECGMAEFLTRLLRGDFPECPLGDVTLWKRGEAAFKKLG</sequence>
<gene>
    <name evidence="1" type="ORF">GCM10022214_13730</name>
</gene>
<dbReference type="EMBL" id="BAAAZG010000003">
    <property type="protein sequence ID" value="GAA4061900.1"/>
    <property type="molecule type" value="Genomic_DNA"/>
</dbReference>
<proteinExistence type="predicted"/>
<evidence type="ECO:0000313" key="2">
    <source>
        <dbReference type="Proteomes" id="UP001500683"/>
    </source>
</evidence>
<evidence type="ECO:0000313" key="1">
    <source>
        <dbReference type="EMBL" id="GAA4061900.1"/>
    </source>
</evidence>
<keyword evidence="2" id="KW-1185">Reference proteome</keyword>
<comment type="caution">
    <text evidence="1">The sequence shown here is derived from an EMBL/GenBank/DDBJ whole genome shotgun (WGS) entry which is preliminary data.</text>
</comment>
<protein>
    <recommendedName>
        <fullName evidence="3">SMI1/KNR4 family protein</fullName>
    </recommendedName>
</protein>